<dbReference type="Pfam" id="PF11799">
    <property type="entry name" value="IMS_C"/>
    <property type="match status" value="1"/>
</dbReference>
<keyword evidence="4" id="KW-1185">Reference proteome</keyword>
<dbReference type="Proteomes" id="UP000326725">
    <property type="component" value="Unassembled WGS sequence"/>
</dbReference>
<name>A0A5K1I378_9GAMM</name>
<dbReference type="Pfam" id="PF13438">
    <property type="entry name" value="DUF4113"/>
    <property type="match status" value="1"/>
</dbReference>
<proteinExistence type="predicted"/>
<feature type="domain" description="DUF4113" evidence="2">
    <location>
        <begin position="66"/>
        <end position="116"/>
    </location>
</feature>
<evidence type="ECO:0000259" key="1">
    <source>
        <dbReference type="Pfam" id="PF11799"/>
    </source>
</evidence>
<reference evidence="3 4" key="1">
    <citation type="submission" date="2019-09" db="EMBL/GenBank/DDBJ databases">
        <authorList>
            <person name="Criscuolo A."/>
        </authorList>
    </citation>
    <scope>NUCLEOTIDE SEQUENCE [LARGE SCALE GENOMIC DNA]</scope>
    <source>
        <strain evidence="4">3(2)</strain>
    </source>
</reference>
<evidence type="ECO:0000259" key="2">
    <source>
        <dbReference type="Pfam" id="PF13438"/>
    </source>
</evidence>
<evidence type="ECO:0000313" key="3">
    <source>
        <dbReference type="EMBL" id="VVZ94618.1"/>
    </source>
</evidence>
<sequence length="119" mass="13616">MVELTKPTDDSREILHAVAQAFVAIYGPHYRFMKAGVMLIDLIDANRQQLSLLDTAQTAADRERGERLMATLDELNRQMGRGTVKLGMPTPNAAWHLRCANRSPRWTTRWEDLPRITVR</sequence>
<accession>A0A5K1I378</accession>
<dbReference type="AlphaFoldDB" id="A0A5K1I378"/>
<dbReference type="GO" id="GO:0003684">
    <property type="term" value="F:damaged DNA binding"/>
    <property type="evidence" value="ECO:0007669"/>
    <property type="project" value="InterPro"/>
</dbReference>
<dbReference type="GO" id="GO:0006281">
    <property type="term" value="P:DNA repair"/>
    <property type="evidence" value="ECO:0007669"/>
    <property type="project" value="InterPro"/>
</dbReference>
<evidence type="ECO:0000313" key="4">
    <source>
        <dbReference type="Proteomes" id="UP000326725"/>
    </source>
</evidence>
<gene>
    <name evidence="3" type="ORF">HALO32_00673</name>
</gene>
<dbReference type="EMBL" id="CABVOU010000021">
    <property type="protein sequence ID" value="VVZ94618.1"/>
    <property type="molecule type" value="Genomic_DNA"/>
</dbReference>
<feature type="domain" description="DNA polymerase Y-family little finger" evidence="1">
    <location>
        <begin position="3"/>
        <end position="52"/>
    </location>
</feature>
<dbReference type="InterPro" id="IPR025188">
    <property type="entry name" value="DUF4113"/>
</dbReference>
<protein>
    <submittedName>
        <fullName evidence="3">DNA polymerase V subunit UmuC</fullName>
    </submittedName>
</protein>
<organism evidence="3 4">
    <name type="scientific">Halomonas lysinitropha</name>
    <dbReference type="NCBI Taxonomy" id="2607506"/>
    <lineage>
        <taxon>Bacteria</taxon>
        <taxon>Pseudomonadati</taxon>
        <taxon>Pseudomonadota</taxon>
        <taxon>Gammaproteobacteria</taxon>
        <taxon>Oceanospirillales</taxon>
        <taxon>Halomonadaceae</taxon>
        <taxon>Halomonas</taxon>
    </lineage>
</organism>
<dbReference type="InterPro" id="IPR017961">
    <property type="entry name" value="DNA_pol_Y-fam_little_finger"/>
</dbReference>